<evidence type="ECO:0000256" key="3">
    <source>
        <dbReference type="ARBA" id="ARBA00014754"/>
    </source>
</evidence>
<keyword evidence="9" id="KW-0969">Cilium</keyword>
<feature type="domain" description="SAF" evidence="8">
    <location>
        <begin position="115"/>
        <end position="177"/>
    </location>
</feature>
<dbReference type="EMBL" id="CP071502">
    <property type="protein sequence ID" value="QSX36099.1"/>
    <property type="molecule type" value="Genomic_DNA"/>
</dbReference>
<evidence type="ECO:0000256" key="7">
    <source>
        <dbReference type="RuleBase" id="RU362063"/>
    </source>
</evidence>
<protein>
    <recommendedName>
        <fullName evidence="3 7">Flagella basal body P-ring formation protein FlgA</fullName>
    </recommendedName>
</protein>
<keyword evidence="9" id="KW-0282">Flagellum</keyword>
<evidence type="ECO:0000313" key="9">
    <source>
        <dbReference type="EMBL" id="QSX36099.1"/>
    </source>
</evidence>
<keyword evidence="9" id="KW-0966">Cell projection</keyword>
<evidence type="ECO:0000256" key="4">
    <source>
        <dbReference type="ARBA" id="ARBA00022729"/>
    </source>
</evidence>
<organism evidence="9 10">
    <name type="scientific">Shewanella sedimentimangrovi</name>
    <dbReference type="NCBI Taxonomy" id="2814293"/>
    <lineage>
        <taxon>Bacteria</taxon>
        <taxon>Pseudomonadati</taxon>
        <taxon>Pseudomonadota</taxon>
        <taxon>Gammaproteobacteria</taxon>
        <taxon>Alteromonadales</taxon>
        <taxon>Shewanellaceae</taxon>
        <taxon>Shewanella</taxon>
    </lineage>
</organism>
<evidence type="ECO:0000256" key="1">
    <source>
        <dbReference type="ARBA" id="ARBA00004418"/>
    </source>
</evidence>
<dbReference type="Proteomes" id="UP000663207">
    <property type="component" value="Chromosome"/>
</dbReference>
<keyword evidence="5 7" id="KW-0574">Periplasm</keyword>
<feature type="signal peptide" evidence="7">
    <location>
        <begin position="1"/>
        <end position="22"/>
    </location>
</feature>
<accession>A0ABX7QXC8</accession>
<dbReference type="PANTHER" id="PTHR36307:SF1">
    <property type="entry name" value="FLAGELLA BASAL BODY P-RING FORMATION PROTEIN FLGA"/>
    <property type="match status" value="1"/>
</dbReference>
<dbReference type="PANTHER" id="PTHR36307">
    <property type="entry name" value="FLAGELLA BASAL BODY P-RING FORMATION PROTEIN FLGA"/>
    <property type="match status" value="1"/>
</dbReference>
<dbReference type="Gene3D" id="3.90.1210.10">
    <property type="entry name" value="Antifreeze-like/N-acetylneuraminic acid synthase C-terminal domain"/>
    <property type="match status" value="1"/>
</dbReference>
<dbReference type="InterPro" id="IPR013974">
    <property type="entry name" value="SAF"/>
</dbReference>
<reference evidence="9 10" key="1">
    <citation type="submission" date="2021-03" db="EMBL/GenBank/DDBJ databases">
        <title>Novel species identification of genus Shewanella.</title>
        <authorList>
            <person name="Liu G."/>
            <person name="Zhang Q."/>
        </authorList>
    </citation>
    <scope>NUCLEOTIDE SEQUENCE [LARGE SCALE GENOMIC DNA]</scope>
    <source>
        <strain evidence="9 10">FJAT-52962</strain>
    </source>
</reference>
<comment type="function">
    <text evidence="6 7">Involved in the assembly process of the P-ring formation. It may associate with FlgF on the rod constituting a structure essential for the P-ring assembly or may act as a modulator protein for the P-ring assembly.</text>
</comment>
<dbReference type="Pfam" id="PF13144">
    <property type="entry name" value="ChapFlgA"/>
    <property type="match status" value="1"/>
</dbReference>
<sequence length="237" mass="25705">MKLKLAQFIWIFLAVSTSPVWAADLATVPTLSAIREAAEEAVAQKIEAPDEARVEIQAQNLDNRMSPPRCSDGISATLASNREIGKNNTVKVQCHSPDLDYPWQIFLSVRVDILFPMVVATRPVGAGELIGEGDVTLAFVDKSLLRGQQFAAESEVIGTRAKRRIAQDAPVYAGNLCFVCRGDSVAIIARSEHFQIKTLGEALADGNIGDKIRVRNSSSNKELEAKVTGVGEVEVKM</sequence>
<dbReference type="InterPro" id="IPR039246">
    <property type="entry name" value="Flagellar_FlgA"/>
</dbReference>
<comment type="subcellular location">
    <subcellularLocation>
        <location evidence="1 7">Periplasm</location>
    </subcellularLocation>
</comment>
<keyword evidence="7" id="KW-1005">Bacterial flagellum biogenesis</keyword>
<dbReference type="Gene3D" id="2.30.30.760">
    <property type="match status" value="1"/>
</dbReference>
<proteinExistence type="inferred from homology"/>
<dbReference type="InterPro" id="IPR017585">
    <property type="entry name" value="SAF_FlgA"/>
</dbReference>
<evidence type="ECO:0000256" key="2">
    <source>
        <dbReference type="ARBA" id="ARBA00010474"/>
    </source>
</evidence>
<dbReference type="CDD" id="cd11614">
    <property type="entry name" value="SAF_CpaB_FlgA_like"/>
    <property type="match status" value="1"/>
</dbReference>
<dbReference type="InterPro" id="IPR041231">
    <property type="entry name" value="FlgA_N"/>
</dbReference>
<evidence type="ECO:0000259" key="8">
    <source>
        <dbReference type="SMART" id="SM00858"/>
    </source>
</evidence>
<evidence type="ECO:0000313" key="10">
    <source>
        <dbReference type="Proteomes" id="UP000663207"/>
    </source>
</evidence>
<dbReference type="SMART" id="SM00858">
    <property type="entry name" value="SAF"/>
    <property type="match status" value="1"/>
</dbReference>
<comment type="similarity">
    <text evidence="2 7">Belongs to the FlgA family.</text>
</comment>
<evidence type="ECO:0000256" key="6">
    <source>
        <dbReference type="ARBA" id="ARBA00025643"/>
    </source>
</evidence>
<keyword evidence="10" id="KW-1185">Reference proteome</keyword>
<dbReference type="RefSeq" id="WP_207379525.1">
    <property type="nucleotide sequence ID" value="NZ_CP071502.1"/>
</dbReference>
<evidence type="ECO:0000256" key="5">
    <source>
        <dbReference type="ARBA" id="ARBA00022764"/>
    </source>
</evidence>
<dbReference type="NCBIfam" id="TIGR03170">
    <property type="entry name" value="flgA_cterm"/>
    <property type="match status" value="1"/>
</dbReference>
<keyword evidence="4 7" id="KW-0732">Signal</keyword>
<feature type="chain" id="PRO_5044965459" description="Flagella basal body P-ring formation protein FlgA" evidence="7">
    <location>
        <begin position="23"/>
        <end position="237"/>
    </location>
</feature>
<dbReference type="Pfam" id="PF17656">
    <property type="entry name" value="ChapFlgA_N"/>
    <property type="match status" value="1"/>
</dbReference>
<gene>
    <name evidence="9" type="primary">flgA</name>
    <name evidence="9" type="ORF">JYB85_12220</name>
</gene>
<name>A0ABX7QXC8_9GAMM</name>